<organism evidence="8 9">
    <name type="scientific">Ectocarpus siliculosus</name>
    <name type="common">Brown alga</name>
    <name type="synonym">Conferva siliculosa</name>
    <dbReference type="NCBI Taxonomy" id="2880"/>
    <lineage>
        <taxon>Eukaryota</taxon>
        <taxon>Sar</taxon>
        <taxon>Stramenopiles</taxon>
        <taxon>Ochrophyta</taxon>
        <taxon>PX clade</taxon>
        <taxon>Phaeophyceae</taxon>
        <taxon>Ectocarpales</taxon>
        <taxon>Ectocarpaceae</taxon>
        <taxon>Ectocarpus</taxon>
    </lineage>
</organism>
<comment type="pathway">
    <text evidence="1 5">Cofactor biosynthesis; molybdopterin biosynthesis.</text>
</comment>
<dbReference type="SUPFAM" id="SSF63882">
    <property type="entry name" value="MoeA N-terminal region -like"/>
    <property type="match status" value="1"/>
</dbReference>
<dbReference type="FunFam" id="3.40.980.10:FF:000001">
    <property type="entry name" value="Molybdopterin molybdenumtransferase"/>
    <property type="match status" value="1"/>
</dbReference>
<dbReference type="Pfam" id="PF00994">
    <property type="entry name" value="MoCF_biosynth"/>
    <property type="match status" value="2"/>
</dbReference>
<protein>
    <recommendedName>
        <fullName evidence="7">MoaB/Mog domain-containing protein</fullName>
    </recommendedName>
</protein>
<dbReference type="Gene3D" id="2.170.190.11">
    <property type="entry name" value="Molybdopterin biosynthesis moea protein, domain 3"/>
    <property type="match status" value="1"/>
</dbReference>
<keyword evidence="5" id="KW-0808">Transferase</keyword>
<accession>D8LBK7</accession>
<comment type="cofactor">
    <cofactor evidence="5">
        <name>Mg(2+)</name>
        <dbReference type="ChEBI" id="CHEBI:18420"/>
    </cofactor>
</comment>
<dbReference type="Pfam" id="PF03454">
    <property type="entry name" value="MoeA_C"/>
    <property type="match status" value="1"/>
</dbReference>
<dbReference type="GO" id="GO:0061599">
    <property type="term" value="F:molybdopterin molybdotransferase activity"/>
    <property type="evidence" value="ECO:0007669"/>
    <property type="project" value="UniProtKB-UniRule"/>
</dbReference>
<dbReference type="PROSITE" id="PS01079">
    <property type="entry name" value="MOCF_BIOSYNTHESIS_2"/>
    <property type="match status" value="1"/>
</dbReference>
<feature type="domain" description="MoaB/Mog" evidence="7">
    <location>
        <begin position="553"/>
        <end position="679"/>
    </location>
</feature>
<dbReference type="GO" id="GO:0005524">
    <property type="term" value="F:ATP binding"/>
    <property type="evidence" value="ECO:0007669"/>
    <property type="project" value="UniProtKB-UniRule"/>
</dbReference>
<feature type="compositionally biased region" description="Gly residues" evidence="6">
    <location>
        <begin position="478"/>
        <end position="489"/>
    </location>
</feature>
<dbReference type="InterPro" id="IPR038987">
    <property type="entry name" value="MoeA-like"/>
</dbReference>
<gene>
    <name evidence="8" type="ORF">Esi_0000_0519</name>
</gene>
<dbReference type="SUPFAM" id="SSF53218">
    <property type="entry name" value="Molybdenum cofactor biosynthesis proteins"/>
    <property type="match status" value="2"/>
</dbReference>
<dbReference type="GO" id="GO:0046872">
    <property type="term" value="F:metal ion binding"/>
    <property type="evidence" value="ECO:0007669"/>
    <property type="project" value="UniProtKB-UniRule"/>
</dbReference>
<keyword evidence="5" id="KW-0460">Magnesium</keyword>
<comment type="function">
    <text evidence="5">Catalyzes two steps in the biosynthesis of the molybdenum cofactor. In the first step, molybdopterin is adenylated. Subsequently, molybdate is inserted into adenylated molybdopterin and AMP is released.</text>
</comment>
<dbReference type="InterPro" id="IPR036688">
    <property type="entry name" value="MoeA_C_domain_IV_sf"/>
</dbReference>
<feature type="region of interest" description="Disordered" evidence="6">
    <location>
        <begin position="466"/>
        <end position="506"/>
    </location>
</feature>
<evidence type="ECO:0000259" key="7">
    <source>
        <dbReference type="SMART" id="SM00852"/>
    </source>
</evidence>
<dbReference type="SUPFAM" id="SSF63867">
    <property type="entry name" value="MoeA C-terminal domain-like"/>
    <property type="match status" value="1"/>
</dbReference>
<keyword evidence="4 5" id="KW-0501">Molybdenum cofactor biosynthesis</keyword>
<evidence type="ECO:0000256" key="5">
    <source>
        <dbReference type="RuleBase" id="RU365090"/>
    </source>
</evidence>
<keyword evidence="9" id="KW-1185">Reference proteome</keyword>
<evidence type="ECO:0000313" key="9">
    <source>
        <dbReference type="Proteomes" id="UP000002630"/>
    </source>
</evidence>
<dbReference type="CDD" id="cd00887">
    <property type="entry name" value="MoeA"/>
    <property type="match status" value="1"/>
</dbReference>
<dbReference type="Gene3D" id="2.40.340.10">
    <property type="entry name" value="MoeA, C-terminal, domain IV"/>
    <property type="match status" value="1"/>
</dbReference>
<dbReference type="Gene3D" id="3.90.105.10">
    <property type="entry name" value="Molybdopterin biosynthesis moea protein, domain 2"/>
    <property type="match status" value="1"/>
</dbReference>
<dbReference type="GO" id="GO:0005829">
    <property type="term" value="C:cytosol"/>
    <property type="evidence" value="ECO:0007669"/>
    <property type="project" value="TreeGrafter"/>
</dbReference>
<sequence length="688" mass="70962">MTPSAMQGRLRERESPFPMIPVDEAIGEVLKQATPLEAVTLSLADIPLGSVLAVDVTAPEPLPPFPASTMDGYAVVASDGEAVLEVVGRITAGVDPDSIQVSSGQCAYITTGAKLPQGADAVVKVEDTAAVDGEDPTTFSAEETSVRILKGVRAAQSVRPVGHDITEGATVLRAGEVIQAAEIGLLATVGVADAPVIPRPRVGVMSTGDELVEPGEKICGGFIRDSNRATLLAAVASMGGVPVDLGIVKDKEATLKGAVEAALEQCDVLVTSGGVSMGEADLLKPILESLGTVHFGRIRMKPGKPTTFATTSGGGGDDGGGGPARPRLVFALPGNPASSLVCSHLFVAPALRRMRGYALPDCMPAQVDARLTAPLRLDSVRPEYHRAVVSWNNIAGRFDAASTGNQMSCRLLSMKSANALLCVPRGEGELAAGQQLPAILIGELPPPSGVSCFHAKAVALATGKTPSPVSPLAAAGENGPGGGGGGGPTGYVSFPPSPPAERKKGGAVNCCGKRRGGGIAAGATWRLWKCVLPRAQQSWTHAREGVRTHVNACLLTVSDRASQGVYEDLSGPAMRQVLENKAAVKKWCDDSSIDLVLTSGGTGFGRRDLTPEAIRPLLHREAPGVVHAIYQGGLKFTPLAVLSRPVAGTRNNTLVVTLPGSVKAVKENLGSMVPLLPRIVNLLKGNPC</sequence>
<dbReference type="SMART" id="SM00852">
    <property type="entry name" value="MoCF_biosynth"/>
    <property type="match status" value="2"/>
</dbReference>
<keyword evidence="5" id="KW-0500">Molybdenum</keyword>
<reference evidence="8 9" key="1">
    <citation type="journal article" date="2010" name="Nature">
        <title>The Ectocarpus genome and the independent evolution of multicellularity in brown algae.</title>
        <authorList>
            <person name="Cock J.M."/>
            <person name="Sterck L."/>
            <person name="Rouze P."/>
            <person name="Scornet D."/>
            <person name="Allen A.E."/>
            <person name="Amoutzias G."/>
            <person name="Anthouard V."/>
            <person name="Artiguenave F."/>
            <person name="Aury J.M."/>
            <person name="Badger J.H."/>
            <person name="Beszteri B."/>
            <person name="Billiau K."/>
            <person name="Bonnet E."/>
            <person name="Bothwell J.H."/>
            <person name="Bowler C."/>
            <person name="Boyen C."/>
            <person name="Brownlee C."/>
            <person name="Carrano C.J."/>
            <person name="Charrier B."/>
            <person name="Cho G.Y."/>
            <person name="Coelho S.M."/>
            <person name="Collen J."/>
            <person name="Corre E."/>
            <person name="Da Silva C."/>
            <person name="Delage L."/>
            <person name="Delaroque N."/>
            <person name="Dittami S.M."/>
            <person name="Doulbeau S."/>
            <person name="Elias M."/>
            <person name="Farnham G."/>
            <person name="Gachon C.M."/>
            <person name="Gschloessl B."/>
            <person name="Heesch S."/>
            <person name="Jabbari K."/>
            <person name="Jubin C."/>
            <person name="Kawai H."/>
            <person name="Kimura K."/>
            <person name="Kloareg B."/>
            <person name="Kupper F.C."/>
            <person name="Lang D."/>
            <person name="Le Bail A."/>
            <person name="Leblanc C."/>
            <person name="Lerouge P."/>
            <person name="Lohr M."/>
            <person name="Lopez P.J."/>
            <person name="Martens C."/>
            <person name="Maumus F."/>
            <person name="Michel G."/>
            <person name="Miranda-Saavedra D."/>
            <person name="Morales J."/>
            <person name="Moreau H."/>
            <person name="Motomura T."/>
            <person name="Nagasato C."/>
            <person name="Napoli C.A."/>
            <person name="Nelson D.R."/>
            <person name="Nyvall-Collen P."/>
            <person name="Peters A.F."/>
            <person name="Pommier C."/>
            <person name="Potin P."/>
            <person name="Poulain J."/>
            <person name="Quesneville H."/>
            <person name="Read B."/>
            <person name="Rensing S.A."/>
            <person name="Ritter A."/>
            <person name="Rousvoal S."/>
            <person name="Samanta M."/>
            <person name="Samson G."/>
            <person name="Schroeder D.C."/>
            <person name="Segurens B."/>
            <person name="Strittmatter M."/>
            <person name="Tonon T."/>
            <person name="Tregear J.W."/>
            <person name="Valentin K."/>
            <person name="von Dassow P."/>
            <person name="Yamagishi T."/>
            <person name="Van de Peer Y."/>
            <person name="Wincker P."/>
        </authorList>
    </citation>
    <scope>NUCLEOTIDE SEQUENCE [LARGE SCALE GENOMIC DNA]</scope>
    <source>
        <strain evidence="9">Ec32 / CCAP1310/4</strain>
    </source>
</reference>
<keyword evidence="5" id="KW-0479">Metal-binding</keyword>
<dbReference type="InterPro" id="IPR008284">
    <property type="entry name" value="MoCF_biosynth_CS"/>
</dbReference>
<dbReference type="InterPro" id="IPR036425">
    <property type="entry name" value="MoaB/Mog-like_dom_sf"/>
</dbReference>
<dbReference type="NCBIfam" id="TIGR00177">
    <property type="entry name" value="molyb_syn"/>
    <property type="match status" value="1"/>
</dbReference>
<evidence type="ECO:0000313" key="8">
    <source>
        <dbReference type="EMBL" id="CBN76716.1"/>
    </source>
</evidence>
<dbReference type="GO" id="GO:0006777">
    <property type="term" value="P:Mo-molybdopterin cofactor biosynthetic process"/>
    <property type="evidence" value="ECO:0007669"/>
    <property type="project" value="UniProtKB-UniRule"/>
</dbReference>
<comment type="similarity">
    <text evidence="3">In the C-terminal section; belongs to the MoeA family.</text>
</comment>
<dbReference type="GO" id="GO:0061598">
    <property type="term" value="F:molybdopterin adenylyltransferase activity"/>
    <property type="evidence" value="ECO:0007669"/>
    <property type="project" value="UniProtKB-UniRule"/>
</dbReference>
<dbReference type="InterPro" id="IPR001453">
    <property type="entry name" value="MoaB/Mog_dom"/>
</dbReference>
<dbReference type="InterPro" id="IPR005110">
    <property type="entry name" value="MoeA_linker/N"/>
</dbReference>
<evidence type="ECO:0000256" key="2">
    <source>
        <dbReference type="ARBA" id="ARBA00007589"/>
    </source>
</evidence>
<evidence type="ECO:0000256" key="4">
    <source>
        <dbReference type="ARBA" id="ARBA00023150"/>
    </source>
</evidence>
<feature type="domain" description="MoaB/Mog" evidence="7">
    <location>
        <begin position="203"/>
        <end position="353"/>
    </location>
</feature>
<dbReference type="OrthoDB" id="4349954at2759"/>
<evidence type="ECO:0000256" key="1">
    <source>
        <dbReference type="ARBA" id="ARBA00005046"/>
    </source>
</evidence>
<dbReference type="InterPro" id="IPR036135">
    <property type="entry name" value="MoeA_linker/N_sf"/>
</dbReference>
<dbReference type="EMBL" id="FN647682">
    <property type="protein sequence ID" value="CBN76716.1"/>
    <property type="molecule type" value="Genomic_DNA"/>
</dbReference>
<dbReference type="InParanoid" id="D8LBK7"/>
<dbReference type="EMBL" id="FN649726">
    <property type="protein sequence ID" value="CBN76716.1"/>
    <property type="molecule type" value="Genomic_DNA"/>
</dbReference>
<dbReference type="Gene3D" id="3.40.980.10">
    <property type="entry name" value="MoaB/Mog-like domain"/>
    <property type="match status" value="2"/>
</dbReference>
<dbReference type="UniPathway" id="UPA00344"/>
<comment type="similarity">
    <text evidence="2">In the N-terminal section; belongs to the MoaB/Mog family.</text>
</comment>
<dbReference type="eggNOG" id="KOG2371">
    <property type="taxonomic scope" value="Eukaryota"/>
</dbReference>
<comment type="catalytic activity">
    <reaction evidence="5">
        <text>adenylyl-molybdopterin + molybdate = Mo-molybdopterin + AMP + H(+)</text>
        <dbReference type="Rhea" id="RHEA:35047"/>
        <dbReference type="ChEBI" id="CHEBI:15378"/>
        <dbReference type="ChEBI" id="CHEBI:36264"/>
        <dbReference type="ChEBI" id="CHEBI:62727"/>
        <dbReference type="ChEBI" id="CHEBI:71302"/>
        <dbReference type="ChEBI" id="CHEBI:456215"/>
    </reaction>
</comment>
<dbReference type="STRING" id="2880.D8LBK7"/>
<dbReference type="Proteomes" id="UP000002630">
    <property type="component" value="Linkage Group LG01"/>
</dbReference>
<dbReference type="PANTHER" id="PTHR10192">
    <property type="entry name" value="MOLYBDOPTERIN BIOSYNTHESIS PROTEIN"/>
    <property type="match status" value="1"/>
</dbReference>
<dbReference type="OMA" id="SVPNEIM"/>
<dbReference type="FunFam" id="2.170.190.11:FF:000001">
    <property type="entry name" value="Molybdopterin molybdenumtransferase"/>
    <property type="match status" value="1"/>
</dbReference>
<comment type="similarity">
    <text evidence="5">Belongs to the MoeA family.</text>
</comment>
<proteinExistence type="inferred from homology"/>
<evidence type="ECO:0000256" key="6">
    <source>
        <dbReference type="SAM" id="MobiDB-lite"/>
    </source>
</evidence>
<dbReference type="PANTHER" id="PTHR10192:SF5">
    <property type="entry name" value="GEPHYRIN"/>
    <property type="match status" value="1"/>
</dbReference>
<comment type="catalytic activity">
    <reaction evidence="5">
        <text>molybdopterin + ATP + H(+) = adenylyl-molybdopterin + diphosphate</text>
        <dbReference type="Rhea" id="RHEA:31331"/>
        <dbReference type="ChEBI" id="CHEBI:15378"/>
        <dbReference type="ChEBI" id="CHEBI:30616"/>
        <dbReference type="ChEBI" id="CHEBI:33019"/>
        <dbReference type="ChEBI" id="CHEBI:58698"/>
        <dbReference type="ChEBI" id="CHEBI:62727"/>
    </reaction>
</comment>
<dbReference type="NCBIfam" id="NF045515">
    <property type="entry name" value="Glp_gephyrin"/>
    <property type="match status" value="1"/>
</dbReference>
<dbReference type="AlphaFoldDB" id="D8LBK7"/>
<dbReference type="CDD" id="cd00886">
    <property type="entry name" value="MogA_MoaB"/>
    <property type="match status" value="1"/>
</dbReference>
<dbReference type="Pfam" id="PF03453">
    <property type="entry name" value="MoeA_N"/>
    <property type="match status" value="1"/>
</dbReference>
<name>D8LBK7_ECTSI</name>
<dbReference type="InterPro" id="IPR005111">
    <property type="entry name" value="MoeA_C_domain_IV"/>
</dbReference>
<evidence type="ECO:0000256" key="3">
    <source>
        <dbReference type="ARBA" id="ARBA00008339"/>
    </source>
</evidence>